<sequence>MQDVILVENVDAEAELDRLAAEYKAAGGAAIRLLNRFGGKAEELLGQLPPPVRDGLYEATEKALWIAVRAAQGSRRAVPDQKPWINTAVATAMGTAGGFGGLPTALVELPVTTTMLLRAIQGVAAEEGFDPGEENVMFDCVRVLAAAGPLAQDDGADLGFFSVRLTLTGSTAQRLISSVAPRLASALGQKLAAQTVPVLGAVAGGSTNYIYARYYQQVARVHFGLRNLAVNSDIPHEELVERLAARMKRKLM</sequence>
<dbReference type="STRING" id="1685379.AVO45_05325"/>
<evidence type="ECO:0000313" key="2">
    <source>
        <dbReference type="Proteomes" id="UP000053791"/>
    </source>
</evidence>
<dbReference type="EMBL" id="LQBQ01000012">
    <property type="protein sequence ID" value="KUJ80921.1"/>
    <property type="molecule type" value="Genomic_DNA"/>
</dbReference>
<protein>
    <submittedName>
        <fullName evidence="1">Protein EcsC</fullName>
    </submittedName>
</protein>
<dbReference type="InterPro" id="IPR024787">
    <property type="entry name" value="EcsC"/>
</dbReference>
<keyword evidence="2" id="KW-1185">Reference proteome</keyword>
<dbReference type="OrthoDB" id="7569638at2"/>
<evidence type="ECO:0000313" key="1">
    <source>
        <dbReference type="EMBL" id="KUJ80921.1"/>
    </source>
</evidence>
<comment type="caution">
    <text evidence="1">The sequence shown here is derived from an EMBL/GenBank/DDBJ whole genome shotgun (WGS) entry which is preliminary data.</text>
</comment>
<dbReference type="AlphaFoldDB" id="A0A0X3U0X6"/>
<organism evidence="1 2">
    <name type="scientific">Ruegeria marisrubri</name>
    <dbReference type="NCBI Taxonomy" id="1685379"/>
    <lineage>
        <taxon>Bacteria</taxon>
        <taxon>Pseudomonadati</taxon>
        <taxon>Pseudomonadota</taxon>
        <taxon>Alphaproteobacteria</taxon>
        <taxon>Rhodobacterales</taxon>
        <taxon>Roseobacteraceae</taxon>
        <taxon>Ruegeria</taxon>
    </lineage>
</organism>
<gene>
    <name evidence="1" type="ORF">AVO45_05325</name>
</gene>
<dbReference type="PANTHER" id="PTHR41260:SF1">
    <property type="entry name" value="PROTEIN ECSC"/>
    <property type="match status" value="1"/>
</dbReference>
<accession>A0A0X3U0X6</accession>
<dbReference type="RefSeq" id="WP_068346668.1">
    <property type="nucleotide sequence ID" value="NZ_LQBQ01000012.1"/>
</dbReference>
<dbReference type="Pfam" id="PF12787">
    <property type="entry name" value="EcsC"/>
    <property type="match status" value="1"/>
</dbReference>
<dbReference type="Proteomes" id="UP000053791">
    <property type="component" value="Unassembled WGS sequence"/>
</dbReference>
<name>A0A0X3U0X6_9RHOB</name>
<dbReference type="PANTHER" id="PTHR41260">
    <property type="entry name" value="PROTEIN ECSC"/>
    <property type="match status" value="1"/>
</dbReference>
<reference evidence="1 2" key="1">
    <citation type="submission" date="2015-12" db="EMBL/GenBank/DDBJ databases">
        <authorList>
            <person name="Shamseldin A."/>
            <person name="Moawad H."/>
            <person name="Abd El-Rahim W.M."/>
            <person name="Sadowsky M.J."/>
        </authorList>
    </citation>
    <scope>NUCLEOTIDE SEQUENCE [LARGE SCALE GENOMIC DNA]</scope>
    <source>
        <strain evidence="1 2">ZGT118</strain>
    </source>
</reference>
<proteinExistence type="predicted"/>